<gene>
    <name evidence="9" type="ORF">M409DRAFT_61304</name>
</gene>
<reference evidence="9" key="1">
    <citation type="journal article" date="2020" name="Stud. Mycol.">
        <title>101 Dothideomycetes genomes: a test case for predicting lifestyles and emergence of pathogens.</title>
        <authorList>
            <person name="Haridas S."/>
            <person name="Albert R."/>
            <person name="Binder M."/>
            <person name="Bloem J."/>
            <person name="Labutti K."/>
            <person name="Salamov A."/>
            <person name="Andreopoulos B."/>
            <person name="Baker S."/>
            <person name="Barry K."/>
            <person name="Bills G."/>
            <person name="Bluhm B."/>
            <person name="Cannon C."/>
            <person name="Castanera R."/>
            <person name="Culley D."/>
            <person name="Daum C."/>
            <person name="Ezra D."/>
            <person name="Gonzalez J."/>
            <person name="Henrissat B."/>
            <person name="Kuo A."/>
            <person name="Liang C."/>
            <person name="Lipzen A."/>
            <person name="Lutzoni F."/>
            <person name="Magnuson J."/>
            <person name="Mondo S."/>
            <person name="Nolan M."/>
            <person name="Ohm R."/>
            <person name="Pangilinan J."/>
            <person name="Park H.-J."/>
            <person name="Ramirez L."/>
            <person name="Alfaro M."/>
            <person name="Sun H."/>
            <person name="Tritt A."/>
            <person name="Yoshinaga Y."/>
            <person name="Zwiers L.-H."/>
            <person name="Turgeon B."/>
            <person name="Goodwin S."/>
            <person name="Spatafora J."/>
            <person name="Crous P."/>
            <person name="Grigoriev I."/>
        </authorList>
    </citation>
    <scope>NUCLEOTIDE SEQUENCE</scope>
    <source>
        <strain evidence="9">ATCC 36951</strain>
    </source>
</reference>
<keyword evidence="3" id="KW-0313">Glucose metabolism</keyword>
<evidence type="ECO:0000256" key="5">
    <source>
        <dbReference type="ARBA" id="ARBA00022679"/>
    </source>
</evidence>
<evidence type="ECO:0000313" key="10">
    <source>
        <dbReference type="Proteomes" id="UP000799537"/>
    </source>
</evidence>
<dbReference type="RefSeq" id="XP_033659774.1">
    <property type="nucleotide sequence ID" value="XM_033814705.1"/>
</dbReference>
<keyword evidence="10" id="KW-1185">Reference proteome</keyword>
<dbReference type="InterPro" id="IPR001296">
    <property type="entry name" value="Glyco_trans_1"/>
</dbReference>
<dbReference type="AlphaFoldDB" id="A0A6A6BW05"/>
<evidence type="ECO:0000259" key="7">
    <source>
        <dbReference type="Pfam" id="PF00534"/>
    </source>
</evidence>
<dbReference type="PANTHER" id="PTHR47779:SF1">
    <property type="entry name" value="SYNTHASE (CCG-9), PUTATIVE (AFU_ORTHOLOGUE AFUA_3G12100)-RELATED"/>
    <property type="match status" value="1"/>
</dbReference>
<dbReference type="Pfam" id="PF00534">
    <property type="entry name" value="Glycos_transf_1"/>
    <property type="match status" value="1"/>
</dbReference>
<evidence type="ECO:0000256" key="1">
    <source>
        <dbReference type="ARBA" id="ARBA00009481"/>
    </source>
</evidence>
<evidence type="ECO:0000313" key="9">
    <source>
        <dbReference type="EMBL" id="KAF2158885.1"/>
    </source>
</evidence>
<keyword evidence="6" id="KW-0119">Carbohydrate metabolism</keyword>
<keyword evidence="5 9" id="KW-0808">Transferase</keyword>
<dbReference type="GO" id="GO:0016757">
    <property type="term" value="F:glycosyltransferase activity"/>
    <property type="evidence" value="ECO:0007669"/>
    <property type="project" value="UniProtKB-KW"/>
</dbReference>
<name>A0A6A6BW05_ZASCE</name>
<protein>
    <submittedName>
        <fullName evidence="9">Glycosyltransferase family 4 protein</fullName>
    </submittedName>
</protein>
<dbReference type="Pfam" id="PF21269">
    <property type="entry name" value="TreT_GT1"/>
    <property type="match status" value="1"/>
</dbReference>
<dbReference type="Gene3D" id="3.40.50.2000">
    <property type="entry name" value="Glycogen Phosphorylase B"/>
    <property type="match status" value="2"/>
</dbReference>
<organism evidence="9 10">
    <name type="scientific">Zasmidium cellare ATCC 36951</name>
    <dbReference type="NCBI Taxonomy" id="1080233"/>
    <lineage>
        <taxon>Eukaryota</taxon>
        <taxon>Fungi</taxon>
        <taxon>Dikarya</taxon>
        <taxon>Ascomycota</taxon>
        <taxon>Pezizomycotina</taxon>
        <taxon>Dothideomycetes</taxon>
        <taxon>Dothideomycetidae</taxon>
        <taxon>Mycosphaerellales</taxon>
        <taxon>Mycosphaerellaceae</taxon>
        <taxon>Zasmidium</taxon>
    </lineage>
</organism>
<dbReference type="InterPro" id="IPR049438">
    <property type="entry name" value="TreT_GT1"/>
</dbReference>
<evidence type="ECO:0000259" key="8">
    <source>
        <dbReference type="Pfam" id="PF21269"/>
    </source>
</evidence>
<evidence type="ECO:0000256" key="2">
    <source>
        <dbReference type="ARBA" id="ARBA00011738"/>
    </source>
</evidence>
<dbReference type="GO" id="GO:0006006">
    <property type="term" value="P:glucose metabolic process"/>
    <property type="evidence" value="ECO:0007669"/>
    <property type="project" value="UniProtKB-KW"/>
</dbReference>
<dbReference type="EMBL" id="ML993647">
    <property type="protein sequence ID" value="KAF2158885.1"/>
    <property type="molecule type" value="Genomic_DNA"/>
</dbReference>
<dbReference type="SUPFAM" id="SSF53756">
    <property type="entry name" value="UDP-Glycosyltransferase/glycogen phosphorylase"/>
    <property type="match status" value="1"/>
</dbReference>
<evidence type="ECO:0000256" key="4">
    <source>
        <dbReference type="ARBA" id="ARBA00022676"/>
    </source>
</evidence>
<dbReference type="PANTHER" id="PTHR47779">
    <property type="entry name" value="SYNTHASE (CCG-9), PUTATIVE (AFU_ORTHOLOGUE AFUA_3G12100)-RELATED"/>
    <property type="match status" value="1"/>
</dbReference>
<feature type="domain" description="Trehalose synthase N-terminal" evidence="8">
    <location>
        <begin position="236"/>
        <end position="401"/>
    </location>
</feature>
<dbReference type="Proteomes" id="UP000799537">
    <property type="component" value="Unassembled WGS sequence"/>
</dbReference>
<dbReference type="InterPro" id="IPR052078">
    <property type="entry name" value="Trehalose_Metab_GTase"/>
</dbReference>
<feature type="domain" description="Glycosyl transferase family 1" evidence="7">
    <location>
        <begin position="452"/>
        <end position="631"/>
    </location>
</feature>
<comment type="similarity">
    <text evidence="1">Belongs to the glycosyltransferase group 1 family. Glycosyltransferase 4 subfamily.</text>
</comment>
<dbReference type="OrthoDB" id="937291at2759"/>
<sequence>MAPPTTTTTTTTQHSFQTLAPTRHISRMTRHKQEHNQLGIALSELFLGIAIEAHSSNNTQLDVGFACHDGTYNIDFAVETLEAVQDAESIAEHIIASIKEYEGRNMYKFTGAGLSQEVVARSPQTPVRLWLELDIVPIVVKAEEGGCLETAKKMNGVLAVDEMADSLARKCLMWFGPSYQPRLSVGFSNKVEVDLGARAWLASLEEYQRTVNEATWNSAVKYAGSLKEGGTKIAFFSATPQGGGVALMRHALIRFLRLLGVDCTWWVLKSKPEVFRITKTNHNILQVVAAPDERLSDEQAATINDWVQTNAERFWTRDGGILQPRSKGGADVIIVDEPQMPNIIDISKKLDPDRPVIFRSHIQIRADLANTAGTPTAGVWKWLWSSAQQADLFIAHPVSDFVPKDVPKQKLGYMPATTGWIDGLNKELRDFVTEYYLHQFNTECLRQRMVTLQYPKRDYIVQIARFDPSKGIPHVLAGYAEFRRNSRYCKDKNKDEAPQLVVAGHYSVDDPDGVRVLNETLEQLDHEYSDIKDSVVVMRLGPTDQLLNMLMSNARVALQLSTREGFEVKVSEALHKGVPIIASLAGGIPLQVMHDKSGFLVEADKYLDVAKYMDVLFSDEEKYKSMSEYAASHVSDEVGTVGNAVNWMYLADQLAQGKKLQPSGKWIWDMARDQVDEQKMKGEVRLPRDRTT</sequence>
<proteinExistence type="inferred from homology"/>
<evidence type="ECO:0000256" key="3">
    <source>
        <dbReference type="ARBA" id="ARBA00022526"/>
    </source>
</evidence>
<accession>A0A6A6BW05</accession>
<dbReference type="GeneID" id="54567977"/>
<evidence type="ECO:0000256" key="6">
    <source>
        <dbReference type="ARBA" id="ARBA00023277"/>
    </source>
</evidence>
<comment type="subunit">
    <text evidence="2">Homodimer.</text>
</comment>
<keyword evidence="4" id="KW-0328">Glycosyltransferase</keyword>